<protein>
    <submittedName>
        <fullName evidence="4">S9 family peptidase</fullName>
    </submittedName>
</protein>
<proteinExistence type="predicted"/>
<gene>
    <name evidence="4" type="ORF">C1I89_04690</name>
</gene>
<dbReference type="SUPFAM" id="SSF53474">
    <property type="entry name" value="alpha/beta-Hydrolases"/>
    <property type="match status" value="1"/>
</dbReference>
<organism evidence="4 5">
    <name type="scientific">Achromobacter pulmonis</name>
    <dbReference type="NCBI Taxonomy" id="1389932"/>
    <lineage>
        <taxon>Bacteria</taxon>
        <taxon>Pseudomonadati</taxon>
        <taxon>Pseudomonadota</taxon>
        <taxon>Betaproteobacteria</taxon>
        <taxon>Burkholderiales</taxon>
        <taxon>Alcaligenaceae</taxon>
        <taxon>Achromobacter</taxon>
    </lineage>
</organism>
<reference evidence="4 5" key="1">
    <citation type="submission" date="2018-01" db="EMBL/GenBank/DDBJ databases">
        <title>The draft genome of an aniline degradation strain ANB-1.</title>
        <authorList>
            <person name="Zhang L."/>
            <person name="Jiang J."/>
        </authorList>
    </citation>
    <scope>NUCLEOTIDE SEQUENCE [LARGE SCALE GENOMIC DNA]</scope>
    <source>
        <strain evidence="4 5">ANB-1</strain>
    </source>
</reference>
<evidence type="ECO:0000259" key="3">
    <source>
        <dbReference type="Pfam" id="PF00326"/>
    </source>
</evidence>
<dbReference type="PANTHER" id="PTHR42776">
    <property type="entry name" value="SERINE PEPTIDASE S9 FAMILY MEMBER"/>
    <property type="match status" value="1"/>
</dbReference>
<keyword evidence="5" id="KW-1185">Reference proteome</keyword>
<keyword evidence="1" id="KW-0378">Hydrolase</keyword>
<evidence type="ECO:0000313" key="4">
    <source>
        <dbReference type="EMBL" id="PND35665.1"/>
    </source>
</evidence>
<comment type="caution">
    <text evidence="4">The sequence shown here is derived from an EMBL/GenBank/DDBJ whole genome shotgun (WGS) entry which is preliminary data.</text>
</comment>
<dbReference type="AlphaFoldDB" id="A0A2N8KQE5"/>
<dbReference type="InterPro" id="IPR001375">
    <property type="entry name" value="Peptidase_S9_cat"/>
</dbReference>
<evidence type="ECO:0000313" key="5">
    <source>
        <dbReference type="Proteomes" id="UP000235994"/>
    </source>
</evidence>
<dbReference type="RefSeq" id="WP_102771595.1">
    <property type="nucleotide sequence ID" value="NZ_POQS01000001.1"/>
</dbReference>
<dbReference type="SUPFAM" id="SSF50993">
    <property type="entry name" value="Peptidase/esterase 'gauge' domain"/>
    <property type="match status" value="1"/>
</dbReference>
<dbReference type="InterPro" id="IPR029058">
    <property type="entry name" value="AB_hydrolase_fold"/>
</dbReference>
<dbReference type="Pfam" id="PF00326">
    <property type="entry name" value="Peptidase_S9"/>
    <property type="match status" value="1"/>
</dbReference>
<dbReference type="GO" id="GO:0006508">
    <property type="term" value="P:proteolysis"/>
    <property type="evidence" value="ECO:0007669"/>
    <property type="project" value="InterPro"/>
</dbReference>
<feature type="domain" description="Peptidase S9 prolyl oligopeptidase catalytic" evidence="3">
    <location>
        <begin position="426"/>
        <end position="637"/>
    </location>
</feature>
<evidence type="ECO:0000256" key="1">
    <source>
        <dbReference type="ARBA" id="ARBA00022801"/>
    </source>
</evidence>
<name>A0A2N8KQE5_9BURK</name>
<dbReference type="Gene3D" id="3.40.50.1820">
    <property type="entry name" value="alpha/beta hydrolase"/>
    <property type="match status" value="1"/>
</dbReference>
<feature type="chain" id="PRO_5014918784" evidence="2">
    <location>
        <begin position="24"/>
        <end position="638"/>
    </location>
</feature>
<evidence type="ECO:0000256" key="2">
    <source>
        <dbReference type="SAM" id="SignalP"/>
    </source>
</evidence>
<dbReference type="Proteomes" id="UP000235994">
    <property type="component" value="Unassembled WGS sequence"/>
</dbReference>
<dbReference type="GO" id="GO:0004252">
    <property type="term" value="F:serine-type endopeptidase activity"/>
    <property type="evidence" value="ECO:0007669"/>
    <property type="project" value="TreeGrafter"/>
</dbReference>
<dbReference type="Gene3D" id="2.130.10.120">
    <property type="entry name" value="Prolyl oligopeptidase, N-terminal domain"/>
    <property type="match status" value="1"/>
</dbReference>
<dbReference type="PANTHER" id="PTHR42776:SF27">
    <property type="entry name" value="DIPEPTIDYL PEPTIDASE FAMILY MEMBER 6"/>
    <property type="match status" value="1"/>
</dbReference>
<sequence>MFSFLKRTVLAASIVGASLGASAAQPPRAYPLKDFFRNPDRGFFRLADDGKTLGFMQPTSVDGSPARMNIYVQPLQGSKPVGDPRLLTRETARDISNFFWKGADVVLYQKDFGGDENFHVLAVNAKTGQITDLTPYEGVRAGIEDDLEDDPDHVLISHNQRDPEVFDVYRVNVHTGAAVLVAQNPGNIVGWQTDHAGKVRAAVASDGLNTTLLYRDDEAAEFRPLITTDYRTSVSPAFFTFDDRKFYALSNRGRDKLALVVIDPANPDAEEEIYTPEDVDLDAAAYSRKRRVLTLAAYQTDKPQYRFFDAQTEALFKALSARLAGYDFAIQGYDRDENKFIVAAYNDRTPGSRYIYDAAADTLTKLADINPAIPEADMSRVQPISYQTRDGLTVHGYLTLPAGRAPSGLPCIVNPHGGPWARDGWGYNPEVQFLANRGFCVLQMNFRGSTGYGRAFWEAGFGQWGLKMQDDITDGVQWLVQQGIADPKRIGIYGASYGGYATLAGVAFTPELYAAAVDYVGVSNLFTFMQSIPPYWKPMLAKMQNMVGDPERDRERLAATSPALHADRIVTPLFVAQGAKDPRVNKDESDQMVKALRARGVEVEYMVKDNEGHGFHNDENKFEFYEAMERFLKEHLKP</sequence>
<feature type="signal peptide" evidence="2">
    <location>
        <begin position="1"/>
        <end position="23"/>
    </location>
</feature>
<accession>A0A2N8KQE5</accession>
<dbReference type="EMBL" id="POQS01000001">
    <property type="protein sequence ID" value="PND35665.1"/>
    <property type="molecule type" value="Genomic_DNA"/>
</dbReference>
<keyword evidence="2" id="KW-0732">Signal</keyword>